<evidence type="ECO:0000313" key="6">
    <source>
        <dbReference type="Proteomes" id="UP001589589"/>
    </source>
</evidence>
<organism evidence="5 6">
    <name type="scientific">Flavobacterium branchiarum</name>
    <dbReference type="NCBI Taxonomy" id="1114870"/>
    <lineage>
        <taxon>Bacteria</taxon>
        <taxon>Pseudomonadati</taxon>
        <taxon>Bacteroidota</taxon>
        <taxon>Flavobacteriia</taxon>
        <taxon>Flavobacteriales</taxon>
        <taxon>Flavobacteriaceae</taxon>
        <taxon>Flavobacterium</taxon>
    </lineage>
</organism>
<dbReference type="Gene3D" id="2.40.170.20">
    <property type="entry name" value="TonB-dependent receptor, beta-barrel domain"/>
    <property type="match status" value="1"/>
</dbReference>
<dbReference type="InterPro" id="IPR036942">
    <property type="entry name" value="Beta-barrel_TonB_sf"/>
</dbReference>
<evidence type="ECO:0000256" key="2">
    <source>
        <dbReference type="ARBA" id="ARBA00023136"/>
    </source>
</evidence>
<keyword evidence="2" id="KW-0472">Membrane</keyword>
<feature type="domain" description="Outer membrane protein beta-barrel" evidence="4">
    <location>
        <begin position="365"/>
        <end position="770"/>
    </location>
</feature>
<keyword evidence="6" id="KW-1185">Reference proteome</keyword>
<evidence type="ECO:0000256" key="3">
    <source>
        <dbReference type="ARBA" id="ARBA00023237"/>
    </source>
</evidence>
<evidence type="ECO:0000259" key="4">
    <source>
        <dbReference type="Pfam" id="PF14905"/>
    </source>
</evidence>
<dbReference type="SUPFAM" id="SSF49464">
    <property type="entry name" value="Carboxypeptidase regulatory domain-like"/>
    <property type="match status" value="1"/>
</dbReference>
<name>A0ABV5FQV0_9FLAO</name>
<reference evidence="5 6" key="1">
    <citation type="submission" date="2024-09" db="EMBL/GenBank/DDBJ databases">
        <authorList>
            <person name="Sun Q."/>
            <person name="Mori K."/>
        </authorList>
    </citation>
    <scope>NUCLEOTIDE SEQUENCE [LARGE SCALE GENOMIC DNA]</scope>
    <source>
        <strain evidence="5 6">CECT 7908</strain>
    </source>
</reference>
<proteinExistence type="predicted"/>
<dbReference type="InterPro" id="IPR008969">
    <property type="entry name" value="CarboxyPept-like_regulatory"/>
</dbReference>
<dbReference type="Proteomes" id="UP001589589">
    <property type="component" value="Unassembled WGS sequence"/>
</dbReference>
<evidence type="ECO:0000256" key="1">
    <source>
        <dbReference type="ARBA" id="ARBA00004442"/>
    </source>
</evidence>
<dbReference type="RefSeq" id="WP_290264132.1">
    <property type="nucleotide sequence ID" value="NZ_JAUFQQ010000003.1"/>
</dbReference>
<dbReference type="SUPFAM" id="SSF56935">
    <property type="entry name" value="Porins"/>
    <property type="match status" value="1"/>
</dbReference>
<protein>
    <submittedName>
        <fullName evidence="5">Outer membrane beta-barrel protein</fullName>
    </submittedName>
</protein>
<dbReference type="InterPro" id="IPR041700">
    <property type="entry name" value="OMP_b-brl_3"/>
</dbReference>
<dbReference type="EMBL" id="JBHMEX010000054">
    <property type="protein sequence ID" value="MFB9065757.1"/>
    <property type="molecule type" value="Genomic_DNA"/>
</dbReference>
<dbReference type="Pfam" id="PF14905">
    <property type="entry name" value="OMP_b-brl_3"/>
    <property type="match status" value="1"/>
</dbReference>
<dbReference type="Gene3D" id="2.60.40.1120">
    <property type="entry name" value="Carboxypeptidase-like, regulatory domain"/>
    <property type="match status" value="1"/>
</dbReference>
<evidence type="ECO:0000313" key="5">
    <source>
        <dbReference type="EMBL" id="MFB9065757.1"/>
    </source>
</evidence>
<gene>
    <name evidence="5" type="ORF">ACFFUQ_17180</name>
</gene>
<dbReference type="PANTHER" id="PTHR40980">
    <property type="entry name" value="PLUG DOMAIN-CONTAINING PROTEIN"/>
    <property type="match status" value="1"/>
</dbReference>
<comment type="subcellular location">
    <subcellularLocation>
        <location evidence="1">Cell outer membrane</location>
    </subcellularLocation>
</comment>
<accession>A0ABV5FQV0</accession>
<comment type="caution">
    <text evidence="5">The sequence shown here is derived from an EMBL/GenBank/DDBJ whole genome shotgun (WGS) entry which is preliminary data.</text>
</comment>
<sequence>MKKIIIIFIILLPFCSFSQIKINGIIKDDIGMITNANIVIAKNNKEIVKELTTNNAGYFECIIPKGTYVFTINHVDYEPHIAEHIIKENVVLNTITLERKVNVLGEVVIKSSTNLIKRKLDKTIFSVQKSPIASIGNGFDALKRTPGLILKNDEIAMLGKSGVKIMVEGKMVQLTGEDLKNFLKTISATDIKEIEIISNPSSKYEAEGNSGIVNIIFKRSKKNSWSNTIATTHTQAKFGKQSINNNFSYRKDKINLSLITGLDYGNTHRDQRVEIDFKEDPLKLKTIQKVNDNNFSTRFLFDYDLNENNKIGVQYAAVFSKSNINDNIKTSIFNNSNEINHYLFAKGDLNGNKKNHSFNLFYETKLDTTGKKITFNLDFLNFANDLESYLLSKKYNSNSEFLNIDFSNNSNINQNINNYNAKIDVEHPSEFANFQYGTKISFINTKNNNIYFDLITGAPVYDPTLSDNFNYQENIQAIYGTATKKISPKVEIQFGLRTEYTQTIGESKKLDQIDKNDYLKLFPTLFLSYKKNDENIYIFNYGRRIQRPDYSALNPLRYFVNSNISSQGNPNLKPAYIDNFELTHTYKDNLSTKLSFTKKTNAFGVVFNLNPETQEQLIGPENFFTNYSFALTENYQLPLFSWWKTDNTLFLNYSISDKTNNDIKATVKNGLEFYGSINNLFTLDKEGKILGEINFWYNSAYNDNIYKYLQASSVDIAFTYKSIYKDLNLSAGVFDIFNSSPRKMISEVNGIQQNYIAYSSNRYFKISLNYMLGNNKVKAPKRNFGNEEERNRSN</sequence>
<dbReference type="PANTHER" id="PTHR40980:SF4">
    <property type="entry name" value="TONB-DEPENDENT RECEPTOR-LIKE BETA-BARREL DOMAIN-CONTAINING PROTEIN"/>
    <property type="match status" value="1"/>
</dbReference>
<keyword evidence="3" id="KW-0998">Cell outer membrane</keyword>